<keyword evidence="2" id="KW-1185">Reference proteome</keyword>
<feature type="non-terminal residue" evidence="1">
    <location>
        <position position="1"/>
    </location>
</feature>
<accession>A0A5J9UL07</accession>
<name>A0A5J9UL07_9POAL</name>
<gene>
    <name evidence="1" type="ORF">EJB05_26502</name>
</gene>
<organism evidence="1 2">
    <name type="scientific">Eragrostis curvula</name>
    <name type="common">weeping love grass</name>
    <dbReference type="NCBI Taxonomy" id="38414"/>
    <lineage>
        <taxon>Eukaryota</taxon>
        <taxon>Viridiplantae</taxon>
        <taxon>Streptophyta</taxon>
        <taxon>Embryophyta</taxon>
        <taxon>Tracheophyta</taxon>
        <taxon>Spermatophyta</taxon>
        <taxon>Magnoliopsida</taxon>
        <taxon>Liliopsida</taxon>
        <taxon>Poales</taxon>
        <taxon>Poaceae</taxon>
        <taxon>PACMAD clade</taxon>
        <taxon>Chloridoideae</taxon>
        <taxon>Eragrostideae</taxon>
        <taxon>Eragrostidinae</taxon>
        <taxon>Eragrostis</taxon>
    </lineage>
</organism>
<comment type="caution">
    <text evidence="1">The sequence shown here is derived from an EMBL/GenBank/DDBJ whole genome shotgun (WGS) entry which is preliminary data.</text>
</comment>
<protein>
    <submittedName>
        <fullName evidence="1">Uncharacterized protein</fullName>
    </submittedName>
</protein>
<dbReference type="Gramene" id="TVU24105">
    <property type="protein sequence ID" value="TVU24105"/>
    <property type="gene ID" value="EJB05_26502"/>
</dbReference>
<evidence type="ECO:0000313" key="2">
    <source>
        <dbReference type="Proteomes" id="UP000324897"/>
    </source>
</evidence>
<dbReference type="EMBL" id="RWGY01000013">
    <property type="protein sequence ID" value="TVU24105.1"/>
    <property type="molecule type" value="Genomic_DNA"/>
</dbReference>
<dbReference type="Proteomes" id="UP000324897">
    <property type="component" value="Chromosome 2"/>
</dbReference>
<sequence>MSLSLSPLRSNPSDLGSLVPGGREATFLMCLRHRAVAAPSSSTPSQAPSLASSSPHRLPSPLALVVVPELCAFAGSVVPKPRPRRRRRRLVPRDLVVLILKPSHLFQACRSFLPQIQGGAGPGGGRRASGLELDVVVNGVEAVRYESRKSRSSSSTWPRSVFMGADRDRPRRQHRQLRNLTTECFKYFGVEHLCEDSYMAAEFHDLGKRKFQKIYSTQVKRHILLNRVCDDHSSETRFVKPRL</sequence>
<evidence type="ECO:0000313" key="1">
    <source>
        <dbReference type="EMBL" id="TVU24105.1"/>
    </source>
</evidence>
<proteinExistence type="predicted"/>
<reference evidence="1 2" key="1">
    <citation type="journal article" date="2019" name="Sci. Rep.">
        <title>A high-quality genome of Eragrostis curvula grass provides insights into Poaceae evolution and supports new strategies to enhance forage quality.</title>
        <authorList>
            <person name="Carballo J."/>
            <person name="Santos B.A.C.M."/>
            <person name="Zappacosta D."/>
            <person name="Garbus I."/>
            <person name="Selva J.P."/>
            <person name="Gallo C.A."/>
            <person name="Diaz A."/>
            <person name="Albertini E."/>
            <person name="Caccamo M."/>
            <person name="Echenique V."/>
        </authorList>
    </citation>
    <scope>NUCLEOTIDE SEQUENCE [LARGE SCALE GENOMIC DNA]</scope>
    <source>
        <strain evidence="2">cv. Victoria</strain>
        <tissue evidence="1">Leaf</tissue>
    </source>
</reference>
<dbReference type="AlphaFoldDB" id="A0A5J9UL07"/>